<keyword evidence="3" id="KW-1185">Reference proteome</keyword>
<dbReference type="EMBL" id="MCGG01000021">
    <property type="protein sequence ID" value="OEJ67637.1"/>
    <property type="molecule type" value="Genomic_DNA"/>
</dbReference>
<dbReference type="SUPFAM" id="SSF55781">
    <property type="entry name" value="GAF domain-like"/>
    <property type="match status" value="1"/>
</dbReference>
<dbReference type="PANTHER" id="PTHR43155:SF2">
    <property type="entry name" value="CYCLIC DI-GMP PHOSPHODIESTERASE PA4108"/>
    <property type="match status" value="1"/>
</dbReference>
<sequence>MPESTAPDKAPDDQGVNTADYAKLIEIGIALSAERDHHRLLENILLEAKTLCNADGGTLYLCGHMVEHEGEDVFEAEADGKFLKFEIMRTDSLGIAKGGTTGEDIPFPPISVYDVETGEANHKNVASHVAVSGKTVNIPDVYEATEFDFTGPRKFDESTGYRSKSFLNVPLKNHSGEIIGVLQLLNAQGKNGESIPFSAQIVPLIEALASQAAVAVDNQMLIEAQARLMDSFIQLIAGAIDAKSPYTGGHCARVPELAQMLATAAVNADHGELSDFTLDEAGFRELHLASWLHDCGKVVTPEYVVDKATKLETINDRIHEVRMRFEIQKRELEIAYWKQVADGGDRDALKVELDAKLDQIDDDYAFVAECNVGGEFMAPEKVERLKQIAQGTWTRTLDDRIGISHEELRRKEVKPAKAIPAQEFLLADRAEHLFHRDGTFEAPNSEQFGFDMAVPEHLFNRGEIYNLSIARGTLTNEDRYIIQNHIVQTIVMLGQLPFPKHLRKIPEYAGAHHETLIGTGYPRKLSKKDMSVPARIMALADVFEALTAADRPYKKPKTLSDSIKILSFMVKDQHIDPDLFRLLLESGIYKDYAERFLKPEQIDEVDISKYLGA</sequence>
<accession>A0A1E5Q8F0</accession>
<dbReference type="Pfam" id="PF13487">
    <property type="entry name" value="HD_5"/>
    <property type="match status" value="1"/>
</dbReference>
<dbReference type="SMART" id="SM00065">
    <property type="entry name" value="GAF"/>
    <property type="match status" value="1"/>
</dbReference>
<dbReference type="AlphaFoldDB" id="A0A1E5Q8F0"/>
<dbReference type="InterPro" id="IPR003018">
    <property type="entry name" value="GAF"/>
</dbReference>
<dbReference type="OrthoDB" id="9802066at2"/>
<name>A0A1E5Q8F0_9PROT</name>
<protein>
    <submittedName>
        <fullName evidence="2">Diguanylate cyclase</fullName>
    </submittedName>
</protein>
<dbReference type="CDD" id="cd00077">
    <property type="entry name" value="HDc"/>
    <property type="match status" value="1"/>
</dbReference>
<dbReference type="PANTHER" id="PTHR43155">
    <property type="entry name" value="CYCLIC DI-GMP PHOSPHODIESTERASE PA4108-RELATED"/>
    <property type="match status" value="1"/>
</dbReference>
<dbReference type="PROSITE" id="PS51832">
    <property type="entry name" value="HD_GYP"/>
    <property type="match status" value="1"/>
</dbReference>
<organism evidence="2 3">
    <name type="scientific">Magnetovibrio blakemorei</name>
    <dbReference type="NCBI Taxonomy" id="28181"/>
    <lineage>
        <taxon>Bacteria</taxon>
        <taxon>Pseudomonadati</taxon>
        <taxon>Pseudomonadota</taxon>
        <taxon>Alphaproteobacteria</taxon>
        <taxon>Rhodospirillales</taxon>
        <taxon>Magnetovibrionaceae</taxon>
        <taxon>Magnetovibrio</taxon>
    </lineage>
</organism>
<dbReference type="InterPro" id="IPR003607">
    <property type="entry name" value="HD/PDEase_dom"/>
</dbReference>
<dbReference type="InterPro" id="IPR037522">
    <property type="entry name" value="HD_GYP_dom"/>
</dbReference>
<dbReference type="STRING" id="28181.BEN30_08835"/>
<gene>
    <name evidence="2" type="ORF">BEN30_08835</name>
</gene>
<dbReference type="Gene3D" id="3.30.450.40">
    <property type="match status" value="1"/>
</dbReference>
<dbReference type="Gene3D" id="1.10.3210.10">
    <property type="entry name" value="Hypothetical protein af1432"/>
    <property type="match status" value="2"/>
</dbReference>
<dbReference type="InterPro" id="IPR029016">
    <property type="entry name" value="GAF-like_dom_sf"/>
</dbReference>
<dbReference type="RefSeq" id="WP_069957789.1">
    <property type="nucleotide sequence ID" value="NZ_MCGG01000021.1"/>
</dbReference>
<dbReference type="SMART" id="SM00471">
    <property type="entry name" value="HDc"/>
    <property type="match status" value="1"/>
</dbReference>
<dbReference type="SUPFAM" id="SSF109604">
    <property type="entry name" value="HD-domain/PDEase-like"/>
    <property type="match status" value="2"/>
</dbReference>
<dbReference type="GO" id="GO:0008081">
    <property type="term" value="F:phosphoric diester hydrolase activity"/>
    <property type="evidence" value="ECO:0007669"/>
    <property type="project" value="UniProtKB-ARBA"/>
</dbReference>
<reference evidence="3" key="1">
    <citation type="submission" date="2016-07" db="EMBL/GenBank/DDBJ databases">
        <authorList>
            <person name="Florea S."/>
            <person name="Webb J.S."/>
            <person name="Jaromczyk J."/>
            <person name="Schardl C.L."/>
        </authorList>
    </citation>
    <scope>NUCLEOTIDE SEQUENCE [LARGE SCALE GENOMIC DNA]</scope>
    <source>
        <strain evidence="3">MV-1</strain>
    </source>
</reference>
<feature type="domain" description="HD-GYP" evidence="1">
    <location>
        <begin position="393"/>
        <end position="599"/>
    </location>
</feature>
<proteinExistence type="predicted"/>
<evidence type="ECO:0000313" key="3">
    <source>
        <dbReference type="Proteomes" id="UP000095347"/>
    </source>
</evidence>
<dbReference type="Pfam" id="PF01590">
    <property type="entry name" value="GAF"/>
    <property type="match status" value="1"/>
</dbReference>
<evidence type="ECO:0000259" key="1">
    <source>
        <dbReference type="PROSITE" id="PS51832"/>
    </source>
</evidence>
<comment type="caution">
    <text evidence="2">The sequence shown here is derived from an EMBL/GenBank/DDBJ whole genome shotgun (WGS) entry which is preliminary data.</text>
</comment>
<dbReference type="Proteomes" id="UP000095347">
    <property type="component" value="Unassembled WGS sequence"/>
</dbReference>
<evidence type="ECO:0000313" key="2">
    <source>
        <dbReference type="EMBL" id="OEJ67637.1"/>
    </source>
</evidence>